<feature type="domain" description="Glutamyl/glutaminyl-tRNA synthetase class Ib catalytic" evidence="8">
    <location>
        <begin position="3"/>
        <end position="100"/>
    </location>
</feature>
<evidence type="ECO:0000259" key="9">
    <source>
        <dbReference type="Pfam" id="PF19269"/>
    </source>
</evidence>
<evidence type="ECO:0000256" key="2">
    <source>
        <dbReference type="ARBA" id="ARBA00022598"/>
    </source>
</evidence>
<dbReference type="NCBIfam" id="TIGR00464">
    <property type="entry name" value="gltX_bact"/>
    <property type="match status" value="1"/>
</dbReference>
<comment type="caution">
    <text evidence="7">Lacks conserved residue(s) required for the propagation of feature annotation.</text>
</comment>
<evidence type="ECO:0000256" key="4">
    <source>
        <dbReference type="ARBA" id="ARBA00022840"/>
    </source>
</evidence>
<feature type="domain" description="Glutamyl/glutaminyl-tRNA synthetase class Ib catalytic" evidence="8">
    <location>
        <begin position="108"/>
        <end position="281"/>
    </location>
</feature>
<evidence type="ECO:0000256" key="3">
    <source>
        <dbReference type="ARBA" id="ARBA00022741"/>
    </source>
</evidence>
<dbReference type="InterPro" id="IPR008925">
    <property type="entry name" value="aa_tRNA-synth_I_cd-bd_sf"/>
</dbReference>
<comment type="subunit">
    <text evidence="7">Monomer.</text>
</comment>
<dbReference type="PANTHER" id="PTHR43311:SF2">
    <property type="entry name" value="GLUTAMATE--TRNA LIGASE, MITOCHONDRIAL-RELATED"/>
    <property type="match status" value="1"/>
</dbReference>
<evidence type="ECO:0000259" key="8">
    <source>
        <dbReference type="Pfam" id="PF00749"/>
    </source>
</evidence>
<dbReference type="GO" id="GO:0005829">
    <property type="term" value="C:cytosol"/>
    <property type="evidence" value="ECO:0007669"/>
    <property type="project" value="TreeGrafter"/>
</dbReference>
<dbReference type="AlphaFoldDB" id="A0A1G2SG69"/>
<proteinExistence type="inferred from homology"/>
<dbReference type="InterPro" id="IPR045462">
    <property type="entry name" value="aa-tRNA-synth_I_cd-bd"/>
</dbReference>
<dbReference type="InterPro" id="IPR049940">
    <property type="entry name" value="GluQ/Sye"/>
</dbReference>
<name>A0A1G2SG69_9BACT</name>
<dbReference type="SUPFAM" id="SSF52374">
    <property type="entry name" value="Nucleotidylyl transferase"/>
    <property type="match status" value="1"/>
</dbReference>
<dbReference type="InterPro" id="IPR001412">
    <property type="entry name" value="aa-tRNA-synth_I_CS"/>
</dbReference>
<keyword evidence="7" id="KW-0963">Cytoplasm</keyword>
<dbReference type="GO" id="GO:0000049">
    <property type="term" value="F:tRNA binding"/>
    <property type="evidence" value="ECO:0007669"/>
    <property type="project" value="InterPro"/>
</dbReference>
<gene>
    <name evidence="7" type="primary">gltX</name>
    <name evidence="10" type="ORF">A2937_02415</name>
</gene>
<comment type="similarity">
    <text evidence="1 7">Belongs to the class-I aminoacyl-tRNA synthetase family. Glutamate--tRNA ligase type 1 subfamily.</text>
</comment>
<dbReference type="InterPro" id="IPR033910">
    <property type="entry name" value="GluRS_core"/>
</dbReference>
<evidence type="ECO:0000256" key="1">
    <source>
        <dbReference type="ARBA" id="ARBA00007894"/>
    </source>
</evidence>
<feature type="domain" description="Aminoacyl-tRNA synthetase class I anticodon-binding" evidence="9">
    <location>
        <begin position="307"/>
        <end position="445"/>
    </location>
</feature>
<dbReference type="Pfam" id="PF19269">
    <property type="entry name" value="Anticodon_2"/>
    <property type="match status" value="1"/>
</dbReference>
<dbReference type="SUPFAM" id="SSF48163">
    <property type="entry name" value="An anticodon-binding domain of class I aminoacyl-tRNA synthetases"/>
    <property type="match status" value="1"/>
</dbReference>
<dbReference type="CDD" id="cd00808">
    <property type="entry name" value="GluRS_core"/>
    <property type="match status" value="1"/>
</dbReference>
<dbReference type="InterPro" id="IPR020751">
    <property type="entry name" value="aa-tRNA-synth_I_codon-bd_sub2"/>
</dbReference>
<dbReference type="STRING" id="1802727.A2937_02415"/>
<dbReference type="EMBL" id="MHUW01000007">
    <property type="protein sequence ID" value="OHA84023.1"/>
    <property type="molecule type" value="Genomic_DNA"/>
</dbReference>
<dbReference type="InterPro" id="IPR020058">
    <property type="entry name" value="Glu/Gln-tRNA-synth_Ib_cat-dom"/>
</dbReference>
<dbReference type="Pfam" id="PF00749">
    <property type="entry name" value="tRNA-synt_1c"/>
    <property type="match status" value="2"/>
</dbReference>
<evidence type="ECO:0000256" key="6">
    <source>
        <dbReference type="ARBA" id="ARBA00023146"/>
    </source>
</evidence>
<comment type="function">
    <text evidence="7">Catalyzes the attachment of glutamate to tRNA(Glu) in a two-step reaction: glutamate is first activated by ATP to form Glu-AMP and then transferred to the acceptor end of tRNA(Glu).</text>
</comment>
<dbReference type="Proteomes" id="UP000177987">
    <property type="component" value="Unassembled WGS sequence"/>
</dbReference>
<keyword evidence="3 7" id="KW-0547">Nucleotide-binding</keyword>
<dbReference type="GO" id="GO:0008270">
    <property type="term" value="F:zinc ion binding"/>
    <property type="evidence" value="ECO:0007669"/>
    <property type="project" value="InterPro"/>
</dbReference>
<keyword evidence="4 7" id="KW-0067">ATP-binding</keyword>
<dbReference type="PANTHER" id="PTHR43311">
    <property type="entry name" value="GLUTAMATE--TRNA LIGASE"/>
    <property type="match status" value="1"/>
</dbReference>
<dbReference type="GO" id="GO:0004818">
    <property type="term" value="F:glutamate-tRNA ligase activity"/>
    <property type="evidence" value="ECO:0007669"/>
    <property type="project" value="UniProtKB-UniRule"/>
</dbReference>
<feature type="short sequence motif" description="'KMSKS' region" evidence="7">
    <location>
        <begin position="212"/>
        <end position="216"/>
    </location>
</feature>
<comment type="caution">
    <text evidence="10">The sequence shown here is derived from an EMBL/GenBank/DDBJ whole genome shotgun (WGS) entry which is preliminary data.</text>
</comment>
<evidence type="ECO:0000313" key="10">
    <source>
        <dbReference type="EMBL" id="OHA84023.1"/>
    </source>
</evidence>
<protein>
    <recommendedName>
        <fullName evidence="7">Glutamate--tRNA ligase</fullName>
        <ecNumber evidence="7">6.1.1.17</ecNumber>
    </recommendedName>
    <alternativeName>
        <fullName evidence="7">Glutamyl-tRNA synthetase</fullName>
        <shortName evidence="7">GluRS</shortName>
    </alternativeName>
</protein>
<reference evidence="10 11" key="1">
    <citation type="journal article" date="2016" name="Nat. Commun.">
        <title>Thousands of microbial genomes shed light on interconnected biogeochemical processes in an aquifer system.</title>
        <authorList>
            <person name="Anantharaman K."/>
            <person name="Brown C.T."/>
            <person name="Hug L.A."/>
            <person name="Sharon I."/>
            <person name="Castelle C.J."/>
            <person name="Probst A.J."/>
            <person name="Thomas B.C."/>
            <person name="Singh A."/>
            <person name="Wilkins M.J."/>
            <person name="Karaoz U."/>
            <person name="Brodie E.L."/>
            <person name="Williams K.H."/>
            <person name="Hubbard S.S."/>
            <person name="Banfield J.F."/>
        </authorList>
    </citation>
    <scope>NUCLEOTIDE SEQUENCE [LARGE SCALE GENOMIC DNA]</scope>
</reference>
<dbReference type="HAMAP" id="MF_00022">
    <property type="entry name" value="Glu_tRNA_synth_type1"/>
    <property type="match status" value="1"/>
</dbReference>
<feature type="binding site" evidence="7">
    <location>
        <position position="215"/>
    </location>
    <ligand>
        <name>ATP</name>
        <dbReference type="ChEBI" id="CHEBI:30616"/>
    </ligand>
</feature>
<dbReference type="InterPro" id="IPR004527">
    <property type="entry name" value="Glu-tRNA-ligase_bac/mito"/>
</dbReference>
<dbReference type="GO" id="GO:0006424">
    <property type="term" value="P:glutamyl-tRNA aminoacylation"/>
    <property type="evidence" value="ECO:0007669"/>
    <property type="project" value="UniProtKB-UniRule"/>
</dbReference>
<comment type="catalytic activity">
    <reaction evidence="7">
        <text>tRNA(Glu) + L-glutamate + ATP = L-glutamyl-tRNA(Glu) + AMP + diphosphate</text>
        <dbReference type="Rhea" id="RHEA:23540"/>
        <dbReference type="Rhea" id="RHEA-COMP:9663"/>
        <dbReference type="Rhea" id="RHEA-COMP:9680"/>
        <dbReference type="ChEBI" id="CHEBI:29985"/>
        <dbReference type="ChEBI" id="CHEBI:30616"/>
        <dbReference type="ChEBI" id="CHEBI:33019"/>
        <dbReference type="ChEBI" id="CHEBI:78442"/>
        <dbReference type="ChEBI" id="CHEBI:78520"/>
        <dbReference type="ChEBI" id="CHEBI:456215"/>
        <dbReference type="EC" id="6.1.1.17"/>
    </reaction>
</comment>
<dbReference type="InterPro" id="IPR000924">
    <property type="entry name" value="Glu/Gln-tRNA-synth"/>
</dbReference>
<dbReference type="Gene3D" id="3.40.50.620">
    <property type="entry name" value="HUPs"/>
    <property type="match status" value="2"/>
</dbReference>
<feature type="short sequence motif" description="'HIGH' region" evidence="7">
    <location>
        <begin position="10"/>
        <end position="20"/>
    </location>
</feature>
<evidence type="ECO:0000256" key="5">
    <source>
        <dbReference type="ARBA" id="ARBA00022917"/>
    </source>
</evidence>
<accession>A0A1G2SG69</accession>
<organism evidence="10 11">
    <name type="scientific">Candidatus Yonathbacteria bacterium RIFCSPLOWO2_01_FULL_47_33b</name>
    <dbReference type="NCBI Taxonomy" id="1802727"/>
    <lineage>
        <taxon>Bacteria</taxon>
        <taxon>Candidatus Yonathiibacteriota</taxon>
    </lineage>
</organism>
<dbReference type="PROSITE" id="PS00178">
    <property type="entry name" value="AA_TRNA_LIGASE_I"/>
    <property type="match status" value="1"/>
</dbReference>
<dbReference type="InterPro" id="IPR014729">
    <property type="entry name" value="Rossmann-like_a/b/a_fold"/>
</dbReference>
<dbReference type="PRINTS" id="PR00987">
    <property type="entry name" value="TRNASYNTHGLU"/>
</dbReference>
<keyword evidence="5 7" id="KW-0648">Protein biosynthesis</keyword>
<dbReference type="GO" id="GO:0005524">
    <property type="term" value="F:ATP binding"/>
    <property type="evidence" value="ECO:0007669"/>
    <property type="project" value="UniProtKB-UniRule"/>
</dbReference>
<comment type="subcellular location">
    <subcellularLocation>
        <location evidence="7">Cytoplasm</location>
    </subcellularLocation>
</comment>
<evidence type="ECO:0000313" key="11">
    <source>
        <dbReference type="Proteomes" id="UP000177987"/>
    </source>
</evidence>
<evidence type="ECO:0000256" key="7">
    <source>
        <dbReference type="HAMAP-Rule" id="MF_00022"/>
    </source>
</evidence>
<dbReference type="Gene3D" id="1.10.10.350">
    <property type="match status" value="1"/>
</dbReference>
<keyword evidence="2 7" id="KW-0436">Ligase</keyword>
<sequence length="451" mass="51261">MTQIVTRFAPSPTGLLHAGNYRTAVFSYLFARQRGGKFILRIEDTDKERSKKEYEDNILESLKWLGLDYDEFHRQSERAPAHKKYLKQLIDGGFAYVSKEEAAGEGDDKARRKEVIRFKNPNIKVKFHDLIRGEIEVDTTDLKDFVIAKDLDTPLFHLAVVADDFDMGVTHVVRGEDHISNTPRQILIQRAIGAPEPVYAHIPLILAPDRTKLSKRKGALALTEYRDRGYLPQAVLNYLALLGWNPGTEQEILSLDDLLKQFDISKVQKGGAIFNEEKLRWINKEYLKLLSAERAGEEVLARLPENLREEAKKNPELFKKITAIILERVNTLGEITDIANGGEVGYFFEDPTYVKEALFWKDDKDAGHTRTHLDKVAELLQKISPADFTADTVKAALWDYATEVGRGNVLWPLRYALSGRDKSPDPFMLAGILGKETTLRRIERAQQILSA</sequence>
<keyword evidence="6 7" id="KW-0030">Aminoacyl-tRNA synthetase</keyword>
<dbReference type="EC" id="6.1.1.17" evidence="7"/>